<dbReference type="EMBL" id="UINC01218230">
    <property type="protein sequence ID" value="SVE45171.1"/>
    <property type="molecule type" value="Genomic_DNA"/>
</dbReference>
<accession>A0A383DL31</accession>
<organism evidence="1">
    <name type="scientific">marine metagenome</name>
    <dbReference type="NCBI Taxonomy" id="408172"/>
    <lineage>
        <taxon>unclassified sequences</taxon>
        <taxon>metagenomes</taxon>
        <taxon>ecological metagenomes</taxon>
    </lineage>
</organism>
<name>A0A383DL31_9ZZZZ</name>
<protein>
    <recommendedName>
        <fullName evidence="2">Xylose isomerase-like TIM barrel domain-containing protein</fullName>
    </recommendedName>
</protein>
<evidence type="ECO:0008006" key="2">
    <source>
        <dbReference type="Google" id="ProtNLM"/>
    </source>
</evidence>
<dbReference type="SUPFAM" id="SSF51658">
    <property type="entry name" value="Xylose isomerase-like"/>
    <property type="match status" value="1"/>
</dbReference>
<evidence type="ECO:0000313" key="1">
    <source>
        <dbReference type="EMBL" id="SVE45171.1"/>
    </source>
</evidence>
<feature type="non-terminal residue" evidence="1">
    <location>
        <position position="189"/>
    </location>
</feature>
<proteinExistence type="predicted"/>
<sequence length="189" mass="21495">MNFEVSLSTCWCSGRHEDGYEMLREIANLGFEYAELSHGIRVTLMPGILKAAEEGWIKISSTHNFCPLPVGVLHPAPNYYQPSSPNKQEREMWVRQTLATLDFTTKVKASRVVMHSGSVFGRFIFDPFKKVEKLKKQRGQDVDLVDDVQYHNALDKARNKLLKKAGHALQYIVDSYARVLPRASELGLK</sequence>
<dbReference type="Gene3D" id="3.20.20.150">
    <property type="entry name" value="Divalent-metal-dependent TIM barrel enzymes"/>
    <property type="match status" value="1"/>
</dbReference>
<reference evidence="1" key="1">
    <citation type="submission" date="2018-05" db="EMBL/GenBank/DDBJ databases">
        <authorList>
            <person name="Lanie J.A."/>
            <person name="Ng W.-L."/>
            <person name="Kazmierczak K.M."/>
            <person name="Andrzejewski T.M."/>
            <person name="Davidsen T.M."/>
            <person name="Wayne K.J."/>
            <person name="Tettelin H."/>
            <person name="Glass J.I."/>
            <person name="Rusch D."/>
            <person name="Podicherti R."/>
            <person name="Tsui H.-C.T."/>
            <person name="Winkler M.E."/>
        </authorList>
    </citation>
    <scope>NUCLEOTIDE SEQUENCE</scope>
</reference>
<gene>
    <name evidence="1" type="ORF">METZ01_LOCUS498025</name>
</gene>
<dbReference type="AlphaFoldDB" id="A0A383DL31"/>
<dbReference type="InterPro" id="IPR036237">
    <property type="entry name" value="Xyl_isomerase-like_sf"/>
</dbReference>